<dbReference type="EMBL" id="DVHB01000023">
    <property type="protein sequence ID" value="HIR38959.1"/>
    <property type="molecule type" value="Genomic_DNA"/>
</dbReference>
<dbReference type="AlphaFoldDB" id="A0A9D1AFB8"/>
<gene>
    <name evidence="2" type="ORF">IAB90_01100</name>
</gene>
<evidence type="ECO:0000313" key="2">
    <source>
        <dbReference type="EMBL" id="HIR38959.1"/>
    </source>
</evidence>
<dbReference type="InterPro" id="IPR029000">
    <property type="entry name" value="Cyclophilin-like_dom_sf"/>
</dbReference>
<reference evidence="2" key="1">
    <citation type="submission" date="2020-10" db="EMBL/GenBank/DDBJ databases">
        <authorList>
            <person name="Gilroy R."/>
        </authorList>
    </citation>
    <scope>NUCLEOTIDE SEQUENCE</scope>
    <source>
        <strain evidence="2">ChiW25-3613</strain>
    </source>
</reference>
<protein>
    <recommendedName>
        <fullName evidence="1">Cyclophilin-like domain-containing protein</fullName>
    </recommendedName>
</protein>
<dbReference type="InterPro" id="IPR041183">
    <property type="entry name" value="Cyclophilin-like"/>
</dbReference>
<dbReference type="Pfam" id="PF18050">
    <property type="entry name" value="Cyclophil_like2"/>
    <property type="match status" value="1"/>
</dbReference>
<name>A0A9D1AFB8_9FIRM</name>
<proteinExistence type="predicted"/>
<sequence length="120" mass="13092">MVIYIKIGEESAAIRLALSDAARELKDRLAEGDIVYTADDYGGFEKVGELGFSLPRTDTHISVVPGDVVLYQGDNVVIFYGGNTWAYTPLGRIEGLSQGALRELLQVGRGQVQVTLSLFR</sequence>
<organism evidence="2 3">
    <name type="scientific">Candidatus Coproplasma stercoripullorum</name>
    <dbReference type="NCBI Taxonomy" id="2840751"/>
    <lineage>
        <taxon>Bacteria</taxon>
        <taxon>Bacillati</taxon>
        <taxon>Bacillota</taxon>
        <taxon>Clostridia</taxon>
        <taxon>Eubacteriales</taxon>
        <taxon>Candidatus Coproplasma</taxon>
    </lineage>
</organism>
<reference evidence="2" key="2">
    <citation type="journal article" date="2021" name="PeerJ">
        <title>Extensive microbial diversity within the chicken gut microbiome revealed by metagenomics and culture.</title>
        <authorList>
            <person name="Gilroy R."/>
            <person name="Ravi A."/>
            <person name="Getino M."/>
            <person name="Pursley I."/>
            <person name="Horton D.L."/>
            <person name="Alikhan N.F."/>
            <person name="Baker D."/>
            <person name="Gharbi K."/>
            <person name="Hall N."/>
            <person name="Watson M."/>
            <person name="Adriaenssens E.M."/>
            <person name="Foster-Nyarko E."/>
            <person name="Jarju S."/>
            <person name="Secka A."/>
            <person name="Antonio M."/>
            <person name="Oren A."/>
            <person name="Chaudhuri R.R."/>
            <person name="La Ragione R."/>
            <person name="Hildebrand F."/>
            <person name="Pallen M.J."/>
        </authorList>
    </citation>
    <scope>NUCLEOTIDE SEQUENCE</scope>
    <source>
        <strain evidence="2">ChiW25-3613</strain>
    </source>
</reference>
<accession>A0A9D1AFB8</accession>
<comment type="caution">
    <text evidence="2">The sequence shown here is derived from an EMBL/GenBank/DDBJ whole genome shotgun (WGS) entry which is preliminary data.</text>
</comment>
<feature type="domain" description="Cyclophilin-like" evidence="1">
    <location>
        <begin position="5"/>
        <end position="116"/>
    </location>
</feature>
<dbReference type="SUPFAM" id="SSF50891">
    <property type="entry name" value="Cyclophilin-like"/>
    <property type="match status" value="1"/>
</dbReference>
<evidence type="ECO:0000313" key="3">
    <source>
        <dbReference type="Proteomes" id="UP000824179"/>
    </source>
</evidence>
<evidence type="ECO:0000259" key="1">
    <source>
        <dbReference type="Pfam" id="PF18050"/>
    </source>
</evidence>
<dbReference type="Proteomes" id="UP000824179">
    <property type="component" value="Unassembled WGS sequence"/>
</dbReference>